<feature type="domain" description="Factor of DNA methylation 1-5/IDN2" evidence="11">
    <location>
        <begin position="517"/>
        <end position="591"/>
    </location>
</feature>
<feature type="domain" description="Ribosomal protein eL8/eL30/eS12/Gadd45" evidence="9">
    <location>
        <begin position="1181"/>
        <end position="1274"/>
    </location>
</feature>
<dbReference type="InterPro" id="IPR005381">
    <property type="entry name" value="Znf-XS_domain"/>
</dbReference>
<dbReference type="PROSITE" id="PS01189">
    <property type="entry name" value="RIBOSOMAL_S12E"/>
    <property type="match status" value="1"/>
</dbReference>
<evidence type="ECO:0000259" key="10">
    <source>
        <dbReference type="Pfam" id="PF03468"/>
    </source>
</evidence>
<dbReference type="SUPFAM" id="SSF55315">
    <property type="entry name" value="L30e-like"/>
    <property type="match status" value="1"/>
</dbReference>
<dbReference type="Pfam" id="PF03469">
    <property type="entry name" value="XH"/>
    <property type="match status" value="2"/>
</dbReference>
<dbReference type="InterPro" id="IPR029064">
    <property type="entry name" value="Ribosomal_eL30-like_sf"/>
</dbReference>
<dbReference type="InterPro" id="IPR005380">
    <property type="entry name" value="XS_domain"/>
</dbReference>
<feature type="domain" description="Factor of DNA methylation 1-5/IDN2" evidence="11">
    <location>
        <begin position="1075"/>
        <end position="1146"/>
    </location>
</feature>
<sequence length="1295" mass="148776">MTLELGCEIHEKVTVQMSSSSDEESDFSDSEISDYIEKPYQELRAGKYKVKGPNGSLRCPFCAGKKKQDYKYKELFSHASGVGKGAASRRAKQKANHLALAKYLETDLANEAEPVPPRAVTPECTEAEQKEVFCWPWIGVVANISNEEDGKSVEDKEYWLKKFSLYKPLEIMLFHDNQARVSEAIVTFDGDWTGFNNAMQFEKSFEARHCSKKEWFANKSCPSSNIYGWVAREDDYRAEGAIGEYLRGKGELKTIFDLMKEETQDRNKVVASLASEIDMENQNLDELQIQFNLKTLSLRRMLEEKDILHRSFFEETRKMQRLAREHVQKVLHEQEMLSVELERKKKQLDIWSREVNKRETVTEREKQKLDEEKKKNDERNSALQMASAEQRKADENVLRVVEEHKREKEAALRTILELERENDAKQKLEMEIAELKGKLEVMKHLGGDDDAAVQNKIKEMNEELVGKMEEMEDLESLNQTLLAKERQSNDELQNARRTLITGLNEILSSGRSHIGIKRMGEIDAKAFQNACKQRFPNEEAEIKALELCSLWQEKVKDSDWHPFKTFMVDESNAEKVIDEDDEALKKLKMSSSSDEESDFSDSEISDYIEKPYQELRAGKYKVKGPNGSLRCPFCAGKKKQDYKYKELFSHASGVGKGAASRRAKQKANHLALAKYLETDLANEAEPVPPRAVTPECTEAEQKEVFCWPWIGVVANISNEEDGKSVEDKEYWLKKFSLYKPLEIMLFHDNQARVSEAIVTFDGDWTGFNNAMQFEKSFEARHCSKKEWFANKSCPSSNIYGWVAREDDYRAEGAIGEYLRGKGELKTIFDLMKEETQDRNKVVASLASEIDMENQNLDELQIQFNLKTLSLRRMLEEKDILHRSFFEETRKMQRLAREHVQKVLHEQEMLSVELERKKKQLDIWSREVNKRETVTEREKQKLDEEKKKQRKADENVLRVVEEHKREKEAALRTILELERENDAKQKLEMEIAELKGKLEVMKHLGGDDDAAVQNKIKEMNEELVGKMEEMEDLESLNQTLLAKERQSNDELQNARRTLITGLNEILSSGRSHIGIKRMGEIDAKAFQNACKQRFPNEEAEIKALELCSLWQEKVKDSDWHPFKTFMVDESNAEKVIDEDDEALKKLKFLTVVLLVYGSEEPMAVETPAPAPAFGEPMDIMTALQLVLRKSRAHGGLAKGLHEGAKVIEKHAAQLCVLAEDFDQPDYVKLVKALCADHNVNLITVPSAKTLGEWAGLCKIDSEGKARKVVGCGCVVVKDFGEETEGLHIVQEYVKSH</sequence>
<evidence type="ECO:0000256" key="7">
    <source>
        <dbReference type="SAM" id="Coils"/>
    </source>
</evidence>
<dbReference type="InterPro" id="IPR045177">
    <property type="entry name" value="FDM1-5/IDN2"/>
</dbReference>
<evidence type="ECO:0000256" key="8">
    <source>
        <dbReference type="SAM" id="MobiDB-lite"/>
    </source>
</evidence>
<dbReference type="Gene3D" id="3.30.1330.30">
    <property type="match status" value="1"/>
</dbReference>
<feature type="compositionally biased region" description="Basic and acidic residues" evidence="8">
    <location>
        <begin position="361"/>
        <end position="380"/>
    </location>
</feature>
<proteinExistence type="inferred from homology"/>
<organism evidence="13 14">
    <name type="scientific">Anisodus acutangulus</name>
    <dbReference type="NCBI Taxonomy" id="402998"/>
    <lineage>
        <taxon>Eukaryota</taxon>
        <taxon>Viridiplantae</taxon>
        <taxon>Streptophyta</taxon>
        <taxon>Embryophyta</taxon>
        <taxon>Tracheophyta</taxon>
        <taxon>Spermatophyta</taxon>
        <taxon>Magnoliopsida</taxon>
        <taxon>eudicotyledons</taxon>
        <taxon>Gunneridae</taxon>
        <taxon>Pentapetalae</taxon>
        <taxon>asterids</taxon>
        <taxon>lamiids</taxon>
        <taxon>Solanales</taxon>
        <taxon>Solanaceae</taxon>
        <taxon>Solanoideae</taxon>
        <taxon>Hyoscyameae</taxon>
        <taxon>Anisodus</taxon>
    </lineage>
</organism>
<name>A0A9Q1M700_9SOLA</name>
<feature type="coiled-coil region" evidence="7">
    <location>
        <begin position="401"/>
        <end position="498"/>
    </location>
</feature>
<feature type="region of interest" description="Disordered" evidence="8">
    <location>
        <begin position="361"/>
        <end position="393"/>
    </location>
</feature>
<dbReference type="Pfam" id="PF03468">
    <property type="entry name" value="XS"/>
    <property type="match status" value="2"/>
</dbReference>
<comment type="caution">
    <text evidence="13">The sequence shown here is derived from an EMBL/GenBank/DDBJ whole genome shotgun (WGS) entry which is preliminary data.</text>
</comment>
<keyword evidence="5 6" id="KW-0687">Ribonucleoprotein</keyword>
<dbReference type="PRINTS" id="PR00972">
    <property type="entry name" value="RIBSOMALS12E"/>
</dbReference>
<dbReference type="OrthoDB" id="1732706at2759"/>
<dbReference type="PANTHER" id="PTHR21596">
    <property type="entry name" value="RIBONUCLEASE P SUBUNIT P38"/>
    <property type="match status" value="1"/>
</dbReference>
<evidence type="ECO:0000256" key="3">
    <source>
        <dbReference type="ARBA" id="ARBA00023054"/>
    </source>
</evidence>
<keyword evidence="3 7" id="KW-0175">Coiled coil</keyword>
<keyword evidence="14" id="KW-1185">Reference proteome</keyword>
<dbReference type="GO" id="GO:0080188">
    <property type="term" value="P:gene silencing by siRNA-directed DNA methylation"/>
    <property type="evidence" value="ECO:0007669"/>
    <property type="project" value="InterPro"/>
</dbReference>
<feature type="domain" description="Zinc finger-XS" evidence="12">
    <location>
        <begin position="59"/>
        <end position="101"/>
    </location>
</feature>
<dbReference type="InterPro" id="IPR000530">
    <property type="entry name" value="Ribosomal_eS12"/>
</dbReference>
<dbReference type="InterPro" id="IPR038588">
    <property type="entry name" value="XS_domain_sf"/>
</dbReference>
<dbReference type="GO" id="GO:0006412">
    <property type="term" value="P:translation"/>
    <property type="evidence" value="ECO:0007669"/>
    <property type="project" value="InterPro"/>
</dbReference>
<dbReference type="GO" id="GO:0005840">
    <property type="term" value="C:ribosome"/>
    <property type="evidence" value="ECO:0007669"/>
    <property type="project" value="UniProtKB-KW"/>
</dbReference>
<keyword evidence="2 6" id="KW-0689">Ribosomal protein</keyword>
<evidence type="ECO:0000259" key="9">
    <source>
        <dbReference type="Pfam" id="PF01248"/>
    </source>
</evidence>
<dbReference type="Proteomes" id="UP001152561">
    <property type="component" value="Unassembled WGS sequence"/>
</dbReference>
<feature type="domain" description="XS" evidence="10">
    <location>
        <begin position="703"/>
        <end position="809"/>
    </location>
</feature>
<feature type="coiled-coil region" evidence="7">
    <location>
        <begin position="934"/>
        <end position="1056"/>
    </location>
</feature>
<accession>A0A9Q1M700</accession>
<evidence type="ECO:0000256" key="1">
    <source>
        <dbReference type="ARBA" id="ARBA00005824"/>
    </source>
</evidence>
<dbReference type="FunFam" id="3.30.1330.30:FF:000013">
    <property type="entry name" value="40S ribosomal protein S12"/>
    <property type="match status" value="1"/>
</dbReference>
<dbReference type="Pfam" id="PF03470">
    <property type="entry name" value="zf-XS"/>
    <property type="match status" value="2"/>
</dbReference>
<dbReference type="GO" id="GO:1990904">
    <property type="term" value="C:ribonucleoprotein complex"/>
    <property type="evidence" value="ECO:0007669"/>
    <property type="project" value="UniProtKB-KW"/>
</dbReference>
<evidence type="ECO:0000256" key="2">
    <source>
        <dbReference type="ARBA" id="ARBA00022980"/>
    </source>
</evidence>
<protein>
    <recommendedName>
        <fullName evidence="6">40S ribosomal protein S12</fullName>
    </recommendedName>
</protein>
<comment type="similarity">
    <text evidence="1 6">Belongs to the eukaryotic ribosomal protein eS12 family.</text>
</comment>
<dbReference type="EMBL" id="JAJAGQ010000010">
    <property type="protein sequence ID" value="KAJ8550864.1"/>
    <property type="molecule type" value="Genomic_DNA"/>
</dbReference>
<dbReference type="InterPro" id="IPR005379">
    <property type="entry name" value="FDM1-5/IDN2_XH"/>
</dbReference>
<evidence type="ECO:0000313" key="14">
    <source>
        <dbReference type="Proteomes" id="UP001152561"/>
    </source>
</evidence>
<dbReference type="GO" id="GO:0003735">
    <property type="term" value="F:structural constituent of ribosome"/>
    <property type="evidence" value="ECO:0007669"/>
    <property type="project" value="InterPro"/>
</dbReference>
<gene>
    <name evidence="13" type="ORF">K7X08_000234</name>
</gene>
<keyword evidence="4" id="KW-0943">RNA-mediated gene silencing</keyword>
<evidence type="ECO:0000256" key="5">
    <source>
        <dbReference type="ARBA" id="ARBA00023274"/>
    </source>
</evidence>
<evidence type="ECO:0000256" key="4">
    <source>
        <dbReference type="ARBA" id="ARBA00023158"/>
    </source>
</evidence>
<evidence type="ECO:0000256" key="6">
    <source>
        <dbReference type="RuleBase" id="RU000670"/>
    </source>
</evidence>
<evidence type="ECO:0000259" key="12">
    <source>
        <dbReference type="Pfam" id="PF03470"/>
    </source>
</evidence>
<feature type="domain" description="Zinc finger-XS" evidence="12">
    <location>
        <begin position="631"/>
        <end position="673"/>
    </location>
</feature>
<dbReference type="Pfam" id="PF01248">
    <property type="entry name" value="Ribosomal_L7Ae"/>
    <property type="match status" value="1"/>
</dbReference>
<dbReference type="PANTHER" id="PTHR21596:SF3">
    <property type="entry name" value="FACTOR OF DNA METHYLATION 1-RELATED"/>
    <property type="match status" value="1"/>
</dbReference>
<evidence type="ECO:0000259" key="11">
    <source>
        <dbReference type="Pfam" id="PF03469"/>
    </source>
</evidence>
<reference evidence="14" key="1">
    <citation type="journal article" date="2023" name="Proc. Natl. Acad. Sci. U.S.A.">
        <title>Genomic and structural basis for evolution of tropane alkaloid biosynthesis.</title>
        <authorList>
            <person name="Wanga Y.-J."/>
            <person name="Taina T."/>
            <person name="Yua J.-Y."/>
            <person name="Lia J."/>
            <person name="Xua B."/>
            <person name="Chenc J."/>
            <person name="D'Auriad J.C."/>
            <person name="Huanga J.-P."/>
            <person name="Huanga S.-X."/>
        </authorList>
    </citation>
    <scope>NUCLEOTIDE SEQUENCE [LARGE SCALE GENOMIC DNA]</scope>
    <source>
        <strain evidence="14">cv. KIB-2019</strain>
    </source>
</reference>
<evidence type="ECO:0000313" key="13">
    <source>
        <dbReference type="EMBL" id="KAJ8550864.1"/>
    </source>
</evidence>
<feature type="domain" description="XS" evidence="10">
    <location>
        <begin position="131"/>
        <end position="237"/>
    </location>
</feature>
<dbReference type="InterPro" id="IPR004038">
    <property type="entry name" value="Ribosomal_eL8/eL30/eS12/Gad45"/>
</dbReference>
<dbReference type="Gene3D" id="3.30.70.2890">
    <property type="entry name" value="XS domain"/>
    <property type="match status" value="2"/>
</dbReference>
<dbReference type="InterPro" id="IPR047860">
    <property type="entry name" value="Ribosomal_eS12_CS"/>
</dbReference>